<proteinExistence type="predicted"/>
<protein>
    <submittedName>
        <fullName evidence="1">Uncharacterized protein</fullName>
    </submittedName>
</protein>
<dbReference type="Proteomes" id="UP000762676">
    <property type="component" value="Unassembled WGS sequence"/>
</dbReference>
<accession>A0AAV4ENN6</accession>
<evidence type="ECO:0000313" key="1">
    <source>
        <dbReference type="EMBL" id="GFR62289.1"/>
    </source>
</evidence>
<keyword evidence="2" id="KW-1185">Reference proteome</keyword>
<dbReference type="EMBL" id="BMAT01000236">
    <property type="protein sequence ID" value="GFR62289.1"/>
    <property type="molecule type" value="Genomic_DNA"/>
</dbReference>
<gene>
    <name evidence="1" type="ORF">ElyMa_000126600</name>
</gene>
<sequence>MRYIGREYNASGIPNSPRRKQIARKVIGIFHLRKQDDYKLFMFAVLSPQEHLLYLTKRRRPIDQSSQILRLGVARSDKHWTLFNGLASGRQRSIRALIDLGQCKYSWRRSSASMPWSEGPDGIRKRLSVILGIDF</sequence>
<reference evidence="1 2" key="1">
    <citation type="journal article" date="2021" name="Elife">
        <title>Chloroplast acquisition without the gene transfer in kleptoplastic sea slugs, Plakobranchus ocellatus.</title>
        <authorList>
            <person name="Maeda T."/>
            <person name="Takahashi S."/>
            <person name="Yoshida T."/>
            <person name="Shimamura S."/>
            <person name="Takaki Y."/>
            <person name="Nagai Y."/>
            <person name="Toyoda A."/>
            <person name="Suzuki Y."/>
            <person name="Arimoto A."/>
            <person name="Ishii H."/>
            <person name="Satoh N."/>
            <person name="Nishiyama T."/>
            <person name="Hasebe M."/>
            <person name="Maruyama T."/>
            <person name="Minagawa J."/>
            <person name="Obokata J."/>
            <person name="Shigenobu S."/>
        </authorList>
    </citation>
    <scope>NUCLEOTIDE SEQUENCE [LARGE SCALE GENOMIC DNA]</scope>
</reference>
<comment type="caution">
    <text evidence="1">The sequence shown here is derived from an EMBL/GenBank/DDBJ whole genome shotgun (WGS) entry which is preliminary data.</text>
</comment>
<evidence type="ECO:0000313" key="2">
    <source>
        <dbReference type="Proteomes" id="UP000762676"/>
    </source>
</evidence>
<name>A0AAV4ENN6_9GAST</name>
<dbReference type="AlphaFoldDB" id="A0AAV4ENN6"/>
<organism evidence="1 2">
    <name type="scientific">Elysia marginata</name>
    <dbReference type="NCBI Taxonomy" id="1093978"/>
    <lineage>
        <taxon>Eukaryota</taxon>
        <taxon>Metazoa</taxon>
        <taxon>Spiralia</taxon>
        <taxon>Lophotrochozoa</taxon>
        <taxon>Mollusca</taxon>
        <taxon>Gastropoda</taxon>
        <taxon>Heterobranchia</taxon>
        <taxon>Euthyneura</taxon>
        <taxon>Panpulmonata</taxon>
        <taxon>Sacoglossa</taxon>
        <taxon>Placobranchoidea</taxon>
        <taxon>Plakobranchidae</taxon>
        <taxon>Elysia</taxon>
    </lineage>
</organism>